<dbReference type="GO" id="GO:0046872">
    <property type="term" value="F:metal ion binding"/>
    <property type="evidence" value="ECO:0007669"/>
    <property type="project" value="UniProtKB-KW"/>
</dbReference>
<evidence type="ECO:0000313" key="7">
    <source>
        <dbReference type="Proteomes" id="UP000676194"/>
    </source>
</evidence>
<dbReference type="Gene3D" id="3.20.20.370">
    <property type="entry name" value="Glycoside hydrolase/deacetylase"/>
    <property type="match status" value="1"/>
</dbReference>
<dbReference type="InterPro" id="IPR006879">
    <property type="entry name" value="YdjC-like"/>
</dbReference>
<dbReference type="AlphaFoldDB" id="A0A8E6EVV2"/>
<evidence type="ECO:0000256" key="5">
    <source>
        <dbReference type="ARBA" id="ARBA00023277"/>
    </source>
</evidence>
<dbReference type="Proteomes" id="UP000676194">
    <property type="component" value="Chromosome"/>
</dbReference>
<dbReference type="EMBL" id="CP074694">
    <property type="protein sequence ID" value="QVL29843.1"/>
    <property type="molecule type" value="Genomic_DNA"/>
</dbReference>
<comment type="cofactor">
    <cofactor evidence="1">
        <name>Mg(2+)</name>
        <dbReference type="ChEBI" id="CHEBI:18420"/>
    </cofactor>
</comment>
<keyword evidence="2" id="KW-0479">Metal-binding</keyword>
<dbReference type="KEGG" id="tsph:KIH39_13275"/>
<organism evidence="6 7">
    <name type="scientific">Telmatocola sphagniphila</name>
    <dbReference type="NCBI Taxonomy" id="1123043"/>
    <lineage>
        <taxon>Bacteria</taxon>
        <taxon>Pseudomonadati</taxon>
        <taxon>Planctomycetota</taxon>
        <taxon>Planctomycetia</taxon>
        <taxon>Gemmatales</taxon>
        <taxon>Gemmataceae</taxon>
    </lineage>
</organism>
<evidence type="ECO:0000256" key="2">
    <source>
        <dbReference type="ARBA" id="ARBA00022723"/>
    </source>
</evidence>
<dbReference type="InterPro" id="IPR011330">
    <property type="entry name" value="Glyco_hydro/deAcase_b/a-brl"/>
</dbReference>
<evidence type="ECO:0000256" key="4">
    <source>
        <dbReference type="ARBA" id="ARBA00022842"/>
    </source>
</evidence>
<keyword evidence="4" id="KW-0460">Magnesium</keyword>
<accession>A0A8E6EVV2</accession>
<reference evidence="6" key="1">
    <citation type="submission" date="2021-05" db="EMBL/GenBank/DDBJ databases">
        <title>Complete genome sequence of the cellulolytic planctomycete Telmatocola sphagniphila SP2T and characterization of the first cellulase from planctomycetes.</title>
        <authorList>
            <person name="Rakitin A.L."/>
            <person name="Beletsky A.V."/>
            <person name="Naumoff D.G."/>
            <person name="Kulichevskaya I.S."/>
            <person name="Mardanov A.V."/>
            <person name="Ravin N.V."/>
            <person name="Dedysh S.N."/>
        </authorList>
    </citation>
    <scope>NUCLEOTIDE SEQUENCE</scope>
    <source>
        <strain evidence="6">SP2T</strain>
    </source>
</reference>
<dbReference type="RefSeq" id="WP_213493725.1">
    <property type="nucleotide sequence ID" value="NZ_CP074694.1"/>
</dbReference>
<keyword evidence="3" id="KW-0378">Hydrolase</keyword>
<gene>
    <name evidence="6" type="ORF">KIH39_13275</name>
</gene>
<dbReference type="GO" id="GO:0019213">
    <property type="term" value="F:deacetylase activity"/>
    <property type="evidence" value="ECO:0007669"/>
    <property type="project" value="TreeGrafter"/>
</dbReference>
<proteinExistence type="predicted"/>
<sequence>MQRALTIVADDYGMGPATSRGILELACLRIITGSVMIVNTPFAAAAAAEWIDTAPEVDLGWHPNLTLDSPVSLAEHVPTLVRKDGSFWPLSVFLGKLSLGLINMAEVYRELKAQYDRFQELMGYVPRVVNSHQHVTIFPNIDAVLFEVLKDQNPRPYIRRVVEHGTSLMRVPGARVKRAVLASFGRRVARRASSIGYPGCDWIAGVTDPAHVNDDEFWVRWFEHVGPDGSLEICCHPGFRDETLLNRDCAEDGLVRRTREHLLLKAPSFRDAFTQAGFQPVRPSAMAA</sequence>
<evidence type="ECO:0000256" key="3">
    <source>
        <dbReference type="ARBA" id="ARBA00022801"/>
    </source>
</evidence>
<dbReference type="PANTHER" id="PTHR31609">
    <property type="entry name" value="YDJC DEACETYLASE FAMILY MEMBER"/>
    <property type="match status" value="1"/>
</dbReference>
<dbReference type="GO" id="GO:0005975">
    <property type="term" value="P:carbohydrate metabolic process"/>
    <property type="evidence" value="ECO:0007669"/>
    <property type="project" value="InterPro"/>
</dbReference>
<dbReference type="SUPFAM" id="SSF88713">
    <property type="entry name" value="Glycoside hydrolase/deacetylase"/>
    <property type="match status" value="1"/>
</dbReference>
<keyword evidence="5" id="KW-0119">Carbohydrate metabolism</keyword>
<name>A0A8E6EVV2_9BACT</name>
<dbReference type="GO" id="GO:0016787">
    <property type="term" value="F:hydrolase activity"/>
    <property type="evidence" value="ECO:0007669"/>
    <property type="project" value="UniProtKB-KW"/>
</dbReference>
<dbReference type="PANTHER" id="PTHR31609:SF1">
    <property type="entry name" value="CARBOHYDRATE DEACETYLASE"/>
    <property type="match status" value="1"/>
</dbReference>
<keyword evidence="7" id="KW-1185">Reference proteome</keyword>
<evidence type="ECO:0000256" key="1">
    <source>
        <dbReference type="ARBA" id="ARBA00001946"/>
    </source>
</evidence>
<protein>
    <submittedName>
        <fullName evidence="6">ChbG/HpnK family deacetylase</fullName>
    </submittedName>
</protein>
<evidence type="ECO:0000313" key="6">
    <source>
        <dbReference type="EMBL" id="QVL29843.1"/>
    </source>
</evidence>
<dbReference type="Pfam" id="PF04794">
    <property type="entry name" value="YdjC"/>
    <property type="match status" value="1"/>
</dbReference>